<protein>
    <submittedName>
        <fullName evidence="2">Uncharacterized protein</fullName>
    </submittedName>
</protein>
<name>A0A7S3QK21_9STRA</name>
<accession>A0A7S3QK21</accession>
<sequence length="109" mass="12325">MTKSVATASPWIRLLQIFSARLVLEVFGGAGAIWGFSEAIGLRTPHTIYIWRPTALTFGVIFFVRWCMQINDYMYESGMKVDLLGEGKTMEVEKEALIEEKKEEYGGVV</sequence>
<dbReference type="EMBL" id="HBIO01031616">
    <property type="protein sequence ID" value="CAE0479380.1"/>
    <property type="molecule type" value="Transcribed_RNA"/>
</dbReference>
<feature type="transmembrane region" description="Helical" evidence="1">
    <location>
        <begin position="48"/>
        <end position="68"/>
    </location>
</feature>
<dbReference type="AlphaFoldDB" id="A0A7S3QK21"/>
<keyword evidence="1" id="KW-0812">Transmembrane</keyword>
<gene>
    <name evidence="2" type="ORF">CDEB00056_LOCUS24234</name>
</gene>
<reference evidence="2" key="1">
    <citation type="submission" date="2021-01" db="EMBL/GenBank/DDBJ databases">
        <authorList>
            <person name="Corre E."/>
            <person name="Pelletier E."/>
            <person name="Niang G."/>
            <person name="Scheremetjew M."/>
            <person name="Finn R."/>
            <person name="Kale V."/>
            <person name="Holt S."/>
            <person name="Cochrane G."/>
            <person name="Meng A."/>
            <person name="Brown T."/>
            <person name="Cohen L."/>
        </authorList>
    </citation>
    <scope>NUCLEOTIDE SEQUENCE</scope>
    <source>
        <strain evidence="2">MM31A-1</strain>
    </source>
</reference>
<organism evidence="2">
    <name type="scientific">Chaetoceros debilis</name>
    <dbReference type="NCBI Taxonomy" id="122233"/>
    <lineage>
        <taxon>Eukaryota</taxon>
        <taxon>Sar</taxon>
        <taxon>Stramenopiles</taxon>
        <taxon>Ochrophyta</taxon>
        <taxon>Bacillariophyta</taxon>
        <taxon>Coscinodiscophyceae</taxon>
        <taxon>Chaetocerotophycidae</taxon>
        <taxon>Chaetocerotales</taxon>
        <taxon>Chaetocerotaceae</taxon>
        <taxon>Chaetoceros</taxon>
    </lineage>
</organism>
<keyword evidence="1" id="KW-0472">Membrane</keyword>
<proteinExistence type="predicted"/>
<evidence type="ECO:0000256" key="1">
    <source>
        <dbReference type="SAM" id="Phobius"/>
    </source>
</evidence>
<evidence type="ECO:0000313" key="2">
    <source>
        <dbReference type="EMBL" id="CAE0479380.1"/>
    </source>
</evidence>
<feature type="transmembrane region" description="Helical" evidence="1">
    <location>
        <begin position="12"/>
        <end position="36"/>
    </location>
</feature>
<keyword evidence="1" id="KW-1133">Transmembrane helix</keyword>